<dbReference type="RefSeq" id="WP_006676222.1">
    <property type="nucleotide sequence ID" value="NZ_AHKH01000016.1"/>
</dbReference>
<name>H3SDV9_9BACL</name>
<evidence type="ECO:0000313" key="2">
    <source>
        <dbReference type="EMBL" id="EHQ62796.1"/>
    </source>
</evidence>
<proteinExistence type="predicted"/>
<protein>
    <submittedName>
        <fullName evidence="2">G-D-S-L family lipolytic protein</fullName>
    </submittedName>
</protein>
<accession>H3SDV9</accession>
<dbReference type="InterPro" id="IPR013830">
    <property type="entry name" value="SGNH_hydro"/>
</dbReference>
<evidence type="ECO:0000259" key="1">
    <source>
        <dbReference type="Pfam" id="PF13472"/>
    </source>
</evidence>
<dbReference type="Pfam" id="PF13472">
    <property type="entry name" value="Lipase_GDSL_2"/>
    <property type="match status" value="1"/>
</dbReference>
<dbReference type="PANTHER" id="PTHR30383:SF5">
    <property type="entry name" value="SGNH HYDROLASE-TYPE ESTERASE DOMAIN-CONTAINING PROTEIN"/>
    <property type="match status" value="1"/>
</dbReference>
<dbReference type="SUPFAM" id="SSF52266">
    <property type="entry name" value="SGNH hydrolase"/>
    <property type="match status" value="1"/>
</dbReference>
<dbReference type="PANTHER" id="PTHR30383">
    <property type="entry name" value="THIOESTERASE 1/PROTEASE 1/LYSOPHOSPHOLIPASE L1"/>
    <property type="match status" value="1"/>
</dbReference>
<gene>
    <name evidence="2" type="ORF">PDENDC454_08540</name>
</gene>
<comment type="caution">
    <text evidence="2">The sequence shown here is derived from an EMBL/GenBank/DDBJ whole genome shotgun (WGS) entry which is preliminary data.</text>
</comment>
<reference evidence="2 3" key="1">
    <citation type="journal article" date="2012" name="J. Bacteriol.">
        <title>Genome Sequence of the Pattern-Forming Social Bacterium Paenibacillus dendritiformis C454 Chiral Morphotype.</title>
        <authorList>
            <person name="Sirota-Madi A."/>
            <person name="Olender T."/>
            <person name="Helman Y."/>
            <person name="Brainis I."/>
            <person name="Finkelshtein A."/>
            <person name="Roth D."/>
            <person name="Hagai E."/>
            <person name="Leshkowitz D."/>
            <person name="Brodsky L."/>
            <person name="Galatenko V."/>
            <person name="Nikolaev V."/>
            <person name="Gutnick D.L."/>
            <person name="Lancet D."/>
            <person name="Ben-Jacob E."/>
        </authorList>
    </citation>
    <scope>NUCLEOTIDE SEQUENCE [LARGE SCALE GENOMIC DNA]</scope>
    <source>
        <strain evidence="2 3">C454</strain>
    </source>
</reference>
<dbReference type="STRING" id="1131935.PDENDC454_08540"/>
<dbReference type="AlphaFoldDB" id="H3SDV9"/>
<sequence>MEKPCNIVLYGDSIAKGIVYDEEKGRYAKLADSFGQLVQRRLNGIVTNAGRFGCLVTKGAEKLKQDVLSRRPDIVLLEFGGNDCDFDWDKIARQPGDLHEPNTDLERYTQTLKDMIRTLKDHGIVPVLMSLPPLDADRYFRWISKNDDSAAANILAWLGSVSRIYWWHERYNAAIIRVAEEMNTRWIDVRGAFLRAFDYRNYLCADGIHPNEQGHQVIAQELMSYLESRYRHLLKC</sequence>
<dbReference type="OrthoDB" id="2513075at2"/>
<organism evidence="2 3">
    <name type="scientific">Paenibacillus dendritiformis C454</name>
    <dbReference type="NCBI Taxonomy" id="1131935"/>
    <lineage>
        <taxon>Bacteria</taxon>
        <taxon>Bacillati</taxon>
        <taxon>Bacillota</taxon>
        <taxon>Bacilli</taxon>
        <taxon>Bacillales</taxon>
        <taxon>Paenibacillaceae</taxon>
        <taxon>Paenibacillus</taxon>
    </lineage>
</organism>
<dbReference type="CDD" id="cd00229">
    <property type="entry name" value="SGNH_hydrolase"/>
    <property type="match status" value="1"/>
</dbReference>
<feature type="domain" description="SGNH hydrolase-type esterase" evidence="1">
    <location>
        <begin position="10"/>
        <end position="217"/>
    </location>
</feature>
<keyword evidence="3" id="KW-1185">Reference proteome</keyword>
<dbReference type="EMBL" id="AHKH01000016">
    <property type="protein sequence ID" value="EHQ62796.1"/>
    <property type="molecule type" value="Genomic_DNA"/>
</dbReference>
<dbReference type="Gene3D" id="3.40.50.1110">
    <property type="entry name" value="SGNH hydrolase"/>
    <property type="match status" value="1"/>
</dbReference>
<dbReference type="Proteomes" id="UP000003900">
    <property type="component" value="Unassembled WGS sequence"/>
</dbReference>
<dbReference type="GO" id="GO:0004622">
    <property type="term" value="F:phosphatidylcholine lysophospholipase activity"/>
    <property type="evidence" value="ECO:0007669"/>
    <property type="project" value="TreeGrafter"/>
</dbReference>
<dbReference type="InterPro" id="IPR051532">
    <property type="entry name" value="Ester_Hydrolysis_Enzymes"/>
</dbReference>
<dbReference type="InterPro" id="IPR036514">
    <property type="entry name" value="SGNH_hydro_sf"/>
</dbReference>
<dbReference type="PATRIC" id="fig|1131935.3.peg.1746"/>
<evidence type="ECO:0000313" key="3">
    <source>
        <dbReference type="Proteomes" id="UP000003900"/>
    </source>
</evidence>